<evidence type="ECO:0000256" key="2">
    <source>
        <dbReference type="SAM" id="SignalP"/>
    </source>
</evidence>
<organism evidence="3 4">
    <name type="scientific">Actinocrispum wychmicini</name>
    <dbReference type="NCBI Taxonomy" id="1213861"/>
    <lineage>
        <taxon>Bacteria</taxon>
        <taxon>Bacillati</taxon>
        <taxon>Actinomycetota</taxon>
        <taxon>Actinomycetes</taxon>
        <taxon>Pseudonocardiales</taxon>
        <taxon>Pseudonocardiaceae</taxon>
        <taxon>Actinocrispum</taxon>
    </lineage>
</organism>
<sequence length="185" mass="19744">MPENKRCRWVSGVVAALALAAAGCGGSSQGQPPTRLPSIAPPVPKSWDASRYRDKPCSLFADEQAKELGYLKPGRVNSDDPDVAECVRDIGGSPDSSFTVKYYFATDLLGKIYRREIAWPANSASPITVVGQPGLRTNDIPDDVACNVVVGLAGTQGFEVRMAGRNSCERSFTVAETIMHNIIGG</sequence>
<dbReference type="PROSITE" id="PS51257">
    <property type="entry name" value="PROKAR_LIPOPROTEIN"/>
    <property type="match status" value="1"/>
</dbReference>
<dbReference type="AlphaFoldDB" id="A0A4R2JCI3"/>
<dbReference type="Pfam" id="PF12079">
    <property type="entry name" value="DUF3558"/>
    <property type="match status" value="1"/>
</dbReference>
<dbReference type="EMBL" id="SLWS01000006">
    <property type="protein sequence ID" value="TCO57273.1"/>
    <property type="molecule type" value="Genomic_DNA"/>
</dbReference>
<feature type="signal peptide" evidence="2">
    <location>
        <begin position="1"/>
        <end position="30"/>
    </location>
</feature>
<feature type="chain" id="PRO_5021019346" evidence="2">
    <location>
        <begin position="31"/>
        <end position="185"/>
    </location>
</feature>
<gene>
    <name evidence="3" type="ORF">EV192_106750</name>
</gene>
<reference evidence="3 4" key="1">
    <citation type="submission" date="2019-03" db="EMBL/GenBank/DDBJ databases">
        <title>Genomic Encyclopedia of Type Strains, Phase IV (KMG-IV): sequencing the most valuable type-strain genomes for metagenomic binning, comparative biology and taxonomic classification.</title>
        <authorList>
            <person name="Goeker M."/>
        </authorList>
    </citation>
    <scope>NUCLEOTIDE SEQUENCE [LARGE SCALE GENOMIC DNA]</scope>
    <source>
        <strain evidence="3 4">DSM 45934</strain>
    </source>
</reference>
<dbReference type="RefSeq" id="WP_165960666.1">
    <property type="nucleotide sequence ID" value="NZ_SLWS01000006.1"/>
</dbReference>
<dbReference type="Proteomes" id="UP000295680">
    <property type="component" value="Unassembled WGS sequence"/>
</dbReference>
<dbReference type="InterPro" id="IPR024520">
    <property type="entry name" value="DUF3558"/>
</dbReference>
<evidence type="ECO:0000256" key="1">
    <source>
        <dbReference type="SAM" id="MobiDB-lite"/>
    </source>
</evidence>
<keyword evidence="2" id="KW-0732">Signal</keyword>
<comment type="caution">
    <text evidence="3">The sequence shown here is derived from an EMBL/GenBank/DDBJ whole genome shotgun (WGS) entry which is preliminary data.</text>
</comment>
<name>A0A4R2JCI3_9PSEU</name>
<evidence type="ECO:0000313" key="3">
    <source>
        <dbReference type="EMBL" id="TCO57273.1"/>
    </source>
</evidence>
<protein>
    <submittedName>
        <fullName evidence="3">Uncharacterized protein DUF3558</fullName>
    </submittedName>
</protein>
<keyword evidence="4" id="KW-1185">Reference proteome</keyword>
<evidence type="ECO:0000313" key="4">
    <source>
        <dbReference type="Proteomes" id="UP000295680"/>
    </source>
</evidence>
<feature type="region of interest" description="Disordered" evidence="1">
    <location>
        <begin position="25"/>
        <end position="47"/>
    </location>
</feature>
<accession>A0A4R2JCI3</accession>
<proteinExistence type="predicted"/>